<organism evidence="1 2">
    <name type="scientific">Desmophyllum pertusum</name>
    <dbReference type="NCBI Taxonomy" id="174260"/>
    <lineage>
        <taxon>Eukaryota</taxon>
        <taxon>Metazoa</taxon>
        <taxon>Cnidaria</taxon>
        <taxon>Anthozoa</taxon>
        <taxon>Hexacorallia</taxon>
        <taxon>Scleractinia</taxon>
        <taxon>Caryophylliina</taxon>
        <taxon>Caryophylliidae</taxon>
        <taxon>Desmophyllum</taxon>
    </lineage>
</organism>
<sequence>MRTKDGDSRAGLFESTKDPRCGVLMSKTVVDGDKKGGFWVKAVNLSDENVTLFKTRKLEFSLTLMIVQKPFQTWLKETDCPTVSYLADDQPGGSIEELGIDLMNSNLSNSQNGDLKIYFSPIADVFSEGKRDIEKYTAGVQHLHSPES</sequence>
<gene>
    <name evidence="1" type="ORF">OS493_025117</name>
</gene>
<accession>A0A9X0D9C3</accession>
<name>A0A9X0D9C3_9CNID</name>
<protein>
    <submittedName>
        <fullName evidence="1">Uncharacterized protein</fullName>
    </submittedName>
</protein>
<evidence type="ECO:0000313" key="2">
    <source>
        <dbReference type="Proteomes" id="UP001163046"/>
    </source>
</evidence>
<dbReference type="Proteomes" id="UP001163046">
    <property type="component" value="Unassembled WGS sequence"/>
</dbReference>
<comment type="caution">
    <text evidence="1">The sequence shown here is derived from an EMBL/GenBank/DDBJ whole genome shotgun (WGS) entry which is preliminary data.</text>
</comment>
<keyword evidence="2" id="KW-1185">Reference proteome</keyword>
<proteinExistence type="predicted"/>
<dbReference type="EMBL" id="MU825416">
    <property type="protein sequence ID" value="KAJ7390418.1"/>
    <property type="molecule type" value="Genomic_DNA"/>
</dbReference>
<reference evidence="1" key="1">
    <citation type="submission" date="2023-01" db="EMBL/GenBank/DDBJ databases">
        <title>Genome assembly of the deep-sea coral Lophelia pertusa.</title>
        <authorList>
            <person name="Herrera S."/>
            <person name="Cordes E."/>
        </authorList>
    </citation>
    <scope>NUCLEOTIDE SEQUENCE</scope>
    <source>
        <strain evidence="1">USNM1676648</strain>
        <tissue evidence="1">Polyp</tissue>
    </source>
</reference>
<evidence type="ECO:0000313" key="1">
    <source>
        <dbReference type="EMBL" id="KAJ7390418.1"/>
    </source>
</evidence>
<dbReference type="AlphaFoldDB" id="A0A9X0D9C3"/>